<sequence length="49" mass="5592">MGSIYKFDNKEYTQKITGPDNNDIHVNNEQKVHKTTKKDIGNVLKDNAS</sequence>
<protein>
    <submittedName>
        <fullName evidence="2">Uncharacterized protein</fullName>
    </submittedName>
</protein>
<name>L7JY95_TRAHO</name>
<feature type="region of interest" description="Disordered" evidence="1">
    <location>
        <begin position="14"/>
        <end position="49"/>
    </location>
</feature>
<evidence type="ECO:0000256" key="1">
    <source>
        <dbReference type="SAM" id="MobiDB-lite"/>
    </source>
</evidence>
<evidence type="ECO:0000313" key="2">
    <source>
        <dbReference type="EMBL" id="ELQ76443.1"/>
    </source>
</evidence>
<gene>
    <name evidence="2" type="ORF">THOM_0552</name>
</gene>
<dbReference type="Proteomes" id="UP000011185">
    <property type="component" value="Unassembled WGS sequence"/>
</dbReference>
<feature type="compositionally biased region" description="Basic and acidic residues" evidence="1">
    <location>
        <begin position="22"/>
        <end position="40"/>
    </location>
</feature>
<dbReference type="EMBL" id="JH993846">
    <property type="protein sequence ID" value="ELQ76443.1"/>
    <property type="molecule type" value="Genomic_DNA"/>
</dbReference>
<dbReference type="AlphaFoldDB" id="L7JY95"/>
<proteinExistence type="predicted"/>
<dbReference type="VEuPathDB" id="MicrosporidiaDB:THOM_0552"/>
<dbReference type="HOGENOM" id="CLU_3144009_0_0_1"/>
<reference evidence="2 3" key="1">
    <citation type="journal article" date="2012" name="PLoS Pathog.">
        <title>The genome of the obligate intracellular parasite Trachipleistophora hominis: new insights into microsporidian genome dynamics and reductive evolution.</title>
        <authorList>
            <person name="Heinz E."/>
            <person name="Williams T.A."/>
            <person name="Nakjang S."/>
            <person name="Noel C.J."/>
            <person name="Swan D.C."/>
            <person name="Goldberg A.V."/>
            <person name="Harris S.R."/>
            <person name="Weinmaier T."/>
            <person name="Markert S."/>
            <person name="Becher D."/>
            <person name="Bernhardt J."/>
            <person name="Dagan T."/>
            <person name="Hacker C."/>
            <person name="Lucocq J.M."/>
            <person name="Schweder T."/>
            <person name="Rattei T."/>
            <person name="Hall N."/>
            <person name="Hirt R.P."/>
            <person name="Embley T.M."/>
        </authorList>
    </citation>
    <scope>NUCLEOTIDE SEQUENCE [LARGE SCALE GENOMIC DNA]</scope>
</reference>
<accession>L7JY95</accession>
<evidence type="ECO:0000313" key="3">
    <source>
        <dbReference type="Proteomes" id="UP000011185"/>
    </source>
</evidence>
<dbReference type="InParanoid" id="L7JY95"/>
<organism evidence="2 3">
    <name type="scientific">Trachipleistophora hominis</name>
    <name type="common">Microsporidian parasite</name>
    <dbReference type="NCBI Taxonomy" id="72359"/>
    <lineage>
        <taxon>Eukaryota</taxon>
        <taxon>Fungi</taxon>
        <taxon>Fungi incertae sedis</taxon>
        <taxon>Microsporidia</taxon>
        <taxon>Pleistophoridae</taxon>
        <taxon>Trachipleistophora</taxon>
    </lineage>
</organism>
<keyword evidence="3" id="KW-1185">Reference proteome</keyword>